<keyword evidence="6" id="KW-0418">Kinase</keyword>
<dbReference type="InterPro" id="IPR009057">
    <property type="entry name" value="Homeodomain-like_sf"/>
</dbReference>
<dbReference type="InterPro" id="IPR001789">
    <property type="entry name" value="Sig_transdc_resp-reg_receiver"/>
</dbReference>
<dbReference type="SMART" id="SM00448">
    <property type="entry name" value="REC"/>
    <property type="match status" value="1"/>
</dbReference>
<feature type="modified residue" description="4-aspartylphosphate" evidence="12">
    <location>
        <position position="1158"/>
    </location>
</feature>
<feature type="domain" description="HTH araC/xylS-type" evidence="14">
    <location>
        <begin position="1262"/>
        <end position="1360"/>
    </location>
</feature>
<dbReference type="Gene3D" id="2.60.40.10">
    <property type="entry name" value="Immunoglobulins"/>
    <property type="match status" value="1"/>
</dbReference>
<feature type="domain" description="Histidine kinase" evidence="15">
    <location>
        <begin position="847"/>
        <end position="1062"/>
    </location>
</feature>
<keyword evidence="10" id="KW-0238">DNA-binding</keyword>
<dbReference type="GO" id="GO:0043565">
    <property type="term" value="F:sequence-specific DNA binding"/>
    <property type="evidence" value="ECO:0007669"/>
    <property type="project" value="InterPro"/>
</dbReference>
<dbReference type="Pfam" id="PF12833">
    <property type="entry name" value="HTH_18"/>
    <property type="match status" value="1"/>
</dbReference>
<dbReference type="Pfam" id="PF02518">
    <property type="entry name" value="HATPase_c"/>
    <property type="match status" value="1"/>
</dbReference>
<evidence type="ECO:0000256" key="2">
    <source>
        <dbReference type="ARBA" id="ARBA00012438"/>
    </source>
</evidence>
<keyword evidence="3 12" id="KW-0597">Phosphoprotein</keyword>
<dbReference type="Gene3D" id="1.10.10.60">
    <property type="entry name" value="Homeodomain-like"/>
    <property type="match status" value="2"/>
</dbReference>
<gene>
    <name evidence="17" type="ORF">Q9312_12535</name>
</gene>
<dbReference type="SUPFAM" id="SSF55874">
    <property type="entry name" value="ATPase domain of HSP90 chaperone/DNA topoisomerase II/histidine kinase"/>
    <property type="match status" value="1"/>
</dbReference>
<evidence type="ECO:0000259" key="15">
    <source>
        <dbReference type="PROSITE" id="PS50109"/>
    </source>
</evidence>
<dbReference type="PROSITE" id="PS00041">
    <property type="entry name" value="HTH_ARAC_FAMILY_1"/>
    <property type="match status" value="1"/>
</dbReference>
<dbReference type="EMBL" id="CP133548">
    <property type="protein sequence ID" value="WMS86045.1"/>
    <property type="molecule type" value="Genomic_DNA"/>
</dbReference>
<keyword evidence="13" id="KW-0812">Transmembrane</keyword>
<dbReference type="SMART" id="SM00388">
    <property type="entry name" value="HisKA"/>
    <property type="match status" value="1"/>
</dbReference>
<proteinExistence type="predicted"/>
<dbReference type="InterPro" id="IPR011123">
    <property type="entry name" value="Y_Y_Y"/>
</dbReference>
<dbReference type="InterPro" id="IPR036890">
    <property type="entry name" value="HATPase_C_sf"/>
</dbReference>
<comment type="catalytic activity">
    <reaction evidence="1">
        <text>ATP + protein L-histidine = ADP + protein N-phospho-L-histidine.</text>
        <dbReference type="EC" id="2.7.13.3"/>
    </reaction>
</comment>
<dbReference type="GO" id="GO:0005524">
    <property type="term" value="F:ATP binding"/>
    <property type="evidence" value="ECO:0007669"/>
    <property type="project" value="UniProtKB-KW"/>
</dbReference>
<evidence type="ECO:0000256" key="1">
    <source>
        <dbReference type="ARBA" id="ARBA00000085"/>
    </source>
</evidence>
<dbReference type="SUPFAM" id="SSF101898">
    <property type="entry name" value="NHL repeat"/>
    <property type="match status" value="1"/>
</dbReference>
<evidence type="ECO:0000259" key="14">
    <source>
        <dbReference type="PROSITE" id="PS01124"/>
    </source>
</evidence>
<protein>
    <recommendedName>
        <fullName evidence="2">histidine kinase</fullName>
        <ecNumber evidence="2">2.7.13.3</ecNumber>
    </recommendedName>
</protein>
<dbReference type="InterPro" id="IPR018062">
    <property type="entry name" value="HTH_AraC-typ_CS"/>
</dbReference>
<evidence type="ECO:0000256" key="11">
    <source>
        <dbReference type="ARBA" id="ARBA00023163"/>
    </source>
</evidence>
<dbReference type="EC" id="2.7.13.3" evidence="2"/>
<keyword evidence="4" id="KW-0808">Transferase</keyword>
<feature type="transmembrane region" description="Helical" evidence="13">
    <location>
        <begin position="784"/>
        <end position="804"/>
    </location>
</feature>
<dbReference type="CDD" id="cd00082">
    <property type="entry name" value="HisKA"/>
    <property type="match status" value="1"/>
</dbReference>
<keyword evidence="13" id="KW-1133">Transmembrane helix</keyword>
<dbReference type="InterPro" id="IPR013783">
    <property type="entry name" value="Ig-like_fold"/>
</dbReference>
<accession>A0AA51RR71</accession>
<keyword evidence="11" id="KW-0804">Transcription</keyword>
<dbReference type="InterPro" id="IPR005467">
    <property type="entry name" value="His_kinase_dom"/>
</dbReference>
<dbReference type="SUPFAM" id="SSF46689">
    <property type="entry name" value="Homeodomain-like"/>
    <property type="match status" value="1"/>
</dbReference>
<evidence type="ECO:0000256" key="9">
    <source>
        <dbReference type="ARBA" id="ARBA00023015"/>
    </source>
</evidence>
<dbReference type="InterPro" id="IPR003661">
    <property type="entry name" value="HisK_dim/P_dom"/>
</dbReference>
<dbReference type="InterPro" id="IPR018060">
    <property type="entry name" value="HTH_AraC"/>
</dbReference>
<keyword evidence="7" id="KW-0067">ATP-binding</keyword>
<evidence type="ECO:0000256" key="6">
    <source>
        <dbReference type="ARBA" id="ARBA00022777"/>
    </source>
</evidence>
<dbReference type="PROSITE" id="PS01124">
    <property type="entry name" value="HTH_ARAC_FAMILY_2"/>
    <property type="match status" value="1"/>
</dbReference>
<dbReference type="GO" id="GO:0000155">
    <property type="term" value="F:phosphorelay sensor kinase activity"/>
    <property type="evidence" value="ECO:0007669"/>
    <property type="project" value="InterPro"/>
</dbReference>
<evidence type="ECO:0000256" key="4">
    <source>
        <dbReference type="ARBA" id="ARBA00022679"/>
    </source>
</evidence>
<dbReference type="InterPro" id="IPR011110">
    <property type="entry name" value="Reg_prop"/>
</dbReference>
<dbReference type="KEGG" id="plei:Q9312_12535"/>
<evidence type="ECO:0000256" key="8">
    <source>
        <dbReference type="ARBA" id="ARBA00023012"/>
    </source>
</evidence>
<dbReference type="SUPFAM" id="SSF63829">
    <property type="entry name" value="Calcium-dependent phosphotriesterase"/>
    <property type="match status" value="2"/>
</dbReference>
<evidence type="ECO:0000256" key="3">
    <source>
        <dbReference type="ARBA" id="ARBA00022553"/>
    </source>
</evidence>
<dbReference type="CDD" id="cd00075">
    <property type="entry name" value="HATPase"/>
    <property type="match status" value="1"/>
</dbReference>
<keyword evidence="5" id="KW-0547">Nucleotide-binding</keyword>
<dbReference type="PANTHER" id="PTHR43547">
    <property type="entry name" value="TWO-COMPONENT HISTIDINE KINASE"/>
    <property type="match status" value="1"/>
</dbReference>
<reference evidence="17 18" key="1">
    <citation type="submission" date="2023-08" db="EMBL/GenBank/DDBJ databases">
        <title>Pleionea litopenaei sp. nov., isolated from stomach of juvenile Litopenaeus vannamei.</title>
        <authorList>
            <person name="Rho A.M."/>
            <person name="Hwang C.Y."/>
        </authorList>
    </citation>
    <scope>NUCLEOTIDE SEQUENCE [LARGE SCALE GENOMIC DNA]</scope>
    <source>
        <strain evidence="17 18">HL-JVS1</strain>
    </source>
</reference>
<dbReference type="Gene3D" id="1.10.287.130">
    <property type="match status" value="1"/>
</dbReference>
<evidence type="ECO:0000313" key="17">
    <source>
        <dbReference type="EMBL" id="WMS86045.1"/>
    </source>
</evidence>
<dbReference type="RefSeq" id="WP_309201196.1">
    <property type="nucleotide sequence ID" value="NZ_CP133548.1"/>
</dbReference>
<dbReference type="PROSITE" id="PS50109">
    <property type="entry name" value="HIS_KIN"/>
    <property type="match status" value="1"/>
</dbReference>
<keyword evidence="9" id="KW-0805">Transcription regulation</keyword>
<dbReference type="GO" id="GO:0003700">
    <property type="term" value="F:DNA-binding transcription factor activity"/>
    <property type="evidence" value="ECO:0007669"/>
    <property type="project" value="InterPro"/>
</dbReference>
<dbReference type="InterPro" id="IPR011006">
    <property type="entry name" value="CheY-like_superfamily"/>
</dbReference>
<dbReference type="SUPFAM" id="SSF47384">
    <property type="entry name" value="Homodimeric domain of signal transducing histidine kinase"/>
    <property type="match status" value="1"/>
</dbReference>
<evidence type="ECO:0000256" key="10">
    <source>
        <dbReference type="ARBA" id="ARBA00023125"/>
    </source>
</evidence>
<dbReference type="Gene3D" id="3.30.565.10">
    <property type="entry name" value="Histidine kinase-like ATPase, C-terminal domain"/>
    <property type="match status" value="1"/>
</dbReference>
<dbReference type="FunFam" id="3.30.565.10:FF:000037">
    <property type="entry name" value="Hybrid sensor histidine kinase/response regulator"/>
    <property type="match status" value="1"/>
</dbReference>
<evidence type="ECO:0000256" key="5">
    <source>
        <dbReference type="ARBA" id="ARBA00022741"/>
    </source>
</evidence>
<dbReference type="SMART" id="SM00342">
    <property type="entry name" value="HTH_ARAC"/>
    <property type="match status" value="1"/>
</dbReference>
<name>A0AA51RR71_9GAMM</name>
<dbReference type="PROSITE" id="PS50110">
    <property type="entry name" value="RESPONSE_REGULATORY"/>
    <property type="match status" value="1"/>
</dbReference>
<feature type="domain" description="Response regulatory" evidence="16">
    <location>
        <begin position="1110"/>
        <end position="1225"/>
    </location>
</feature>
<dbReference type="SMART" id="SM00387">
    <property type="entry name" value="HATPase_c"/>
    <property type="match status" value="1"/>
</dbReference>
<dbReference type="Pfam" id="PF07494">
    <property type="entry name" value="Reg_prop"/>
    <property type="match status" value="1"/>
</dbReference>
<dbReference type="Gene3D" id="2.130.10.10">
    <property type="entry name" value="YVTN repeat-like/Quinoprotein amine dehydrogenase"/>
    <property type="match status" value="2"/>
</dbReference>
<evidence type="ECO:0000256" key="13">
    <source>
        <dbReference type="SAM" id="Phobius"/>
    </source>
</evidence>
<dbReference type="Pfam" id="PF07495">
    <property type="entry name" value="Y_Y_Y"/>
    <property type="match status" value="1"/>
</dbReference>
<dbReference type="Pfam" id="PF00072">
    <property type="entry name" value="Response_reg"/>
    <property type="match status" value="1"/>
</dbReference>
<dbReference type="PRINTS" id="PR00344">
    <property type="entry name" value="BCTRLSENSOR"/>
</dbReference>
<keyword evidence="8" id="KW-0902">Two-component regulatory system</keyword>
<organism evidence="17 18">
    <name type="scientific">Pleionea litopenaei</name>
    <dbReference type="NCBI Taxonomy" id="3070815"/>
    <lineage>
        <taxon>Bacteria</taxon>
        <taxon>Pseudomonadati</taxon>
        <taxon>Pseudomonadota</taxon>
        <taxon>Gammaproteobacteria</taxon>
        <taxon>Oceanospirillales</taxon>
        <taxon>Pleioneaceae</taxon>
        <taxon>Pleionea</taxon>
    </lineage>
</organism>
<dbReference type="InterPro" id="IPR015943">
    <property type="entry name" value="WD40/YVTN_repeat-like_dom_sf"/>
</dbReference>
<evidence type="ECO:0000256" key="12">
    <source>
        <dbReference type="PROSITE-ProRule" id="PRU00169"/>
    </source>
</evidence>
<dbReference type="SUPFAM" id="SSF52172">
    <property type="entry name" value="CheY-like"/>
    <property type="match status" value="1"/>
</dbReference>
<evidence type="ECO:0000256" key="7">
    <source>
        <dbReference type="ARBA" id="ARBA00022840"/>
    </source>
</evidence>
<dbReference type="Pfam" id="PF00512">
    <property type="entry name" value="HisKA"/>
    <property type="match status" value="1"/>
</dbReference>
<evidence type="ECO:0000313" key="18">
    <source>
        <dbReference type="Proteomes" id="UP001239782"/>
    </source>
</evidence>
<sequence length="1366" mass="155479">MKKPAIAVFITLLCYQVFFYEIFAQARFHYPVQKIKLIPVEVPSITPMENISVIFQDQLGLMWFATQDGLVSYDGTSARLVNPKSDRIDDLSLNEILNIDDSKNFLWIATVNGLLKLDKRTLQISHYLRDSADETTYVNNRIYDVLVDSQERVWVAKNSGIYLYDAEKDAFNIYKPWFKQFSYNNLDIWAYTLKEDRQGKLWIGTSAGGLVHFDPVRNDFTHLSNHKNNPHHFPSDFINSIAVLNNDEMIVATDSGVFAINRNNYKFREIRISGLTGQVQKIAKNFDGGWWLSTESNLYLVDSNFEFAQTFAPTINKYLESNESRPLSVLVDNEANVWASFQDGGLHKIPNSIYRVRTVTIDETNTLANYQEITGLLISNNSIYIATPTQLSIIDKTKSIPVVKTLISKSDNNLGGFYDLHVGVDNQVLIGRDNGFSTLEENGTLTNQRIKSRLPTKEVLQDNNRDLWFLAGENGVKINQQDNTDHPFFSQENILLGDFRRSAIDIGISKEKDKVFILYQKKGLFVFDLSSQRLTKVLNTQSSRPFTNMQTTSDNRVLVFNGSHYLTEYNYLNNESIRVELISDNIGCLISGPSSIYFSKQKGTLLRQEDVGIQSYRLTEGIPEKGLTGKHCLSDDNGNVLLGSYEGLLLIPKLNSSPRIIAPTTIISSARLFGTDNQLIKTFETMYLDDDTPSISMDYNEGTLNIQFSVLSYSDPKASKIRYRIKELDQNWSVDNGNSGQAYYNYFPSGNYTFQIIGRNPDGQWSNTIKELAITVKPPLWATWWAYALYLLCIVILVVWVHHLRTLQIKNRSKQLEEMVNIRTDQLATEKRRVEQLLAQKNVEFANISHEFRTPITLILGPIQKLLRSNIRSSTRKSLELVKRNGFRVLRMVDQILNLEKFKLDQITNYGIVEIKPITELVSENFRALAKEKDIEFHLLKVDDIQISFTIDAFEKILLNLLSNAVKYTKANGKIELSVTSENNGDVLVRVSDTGIGIPYEMQDAIFERFNRVIDEHSENIVGAGIGLALVKQLVDAHHGEIKVFSEPGVGTSFEIRLLGSLVNDSNMSHSQANTELLKMELESIRDNEPTNVREYDDLSKQEPNSASPTVLVVEDNKDMREFIIDSLKNKFTTLSAANGKEGLAKAIQYVPDIIISDVMMPEMNGYELSEQIKEDSITSHIPVILLTARGDKESRIQGWKQRADEYLTKPFDQDELIIRLENLLSIRSILRNRFATNIDSSEEIHWGSGNGLNEKDQAFIEKIKSFFEENYSDPELEISRLSDVVAMSERQLQRKLKALVDRSPSDYLRNFRLNKSKGELRKGLRVSEVAFAVGFNSQAYFSKCFKAQFGLTAKEYQDTSSKGSN</sequence>
<dbReference type="InterPro" id="IPR004358">
    <property type="entry name" value="Sig_transdc_His_kin-like_C"/>
</dbReference>
<dbReference type="InterPro" id="IPR036097">
    <property type="entry name" value="HisK_dim/P_sf"/>
</dbReference>
<keyword evidence="18" id="KW-1185">Reference proteome</keyword>
<dbReference type="InterPro" id="IPR003594">
    <property type="entry name" value="HATPase_dom"/>
</dbReference>
<dbReference type="PANTHER" id="PTHR43547:SF2">
    <property type="entry name" value="HYBRID SIGNAL TRANSDUCTION HISTIDINE KINASE C"/>
    <property type="match status" value="1"/>
</dbReference>
<dbReference type="Gene3D" id="3.40.50.2300">
    <property type="match status" value="1"/>
</dbReference>
<evidence type="ECO:0000259" key="16">
    <source>
        <dbReference type="PROSITE" id="PS50110"/>
    </source>
</evidence>
<keyword evidence="13" id="KW-0472">Membrane</keyword>
<dbReference type="Proteomes" id="UP001239782">
    <property type="component" value="Chromosome"/>
</dbReference>